<sequence>MGLFDRISDIISANFNDMAEQFEDPEKMLKQAVWEMEDSIAEARKQTAKAMASTKLVERELASNESESLNWKNRAQQAVQAGDDELARKALQRKQEHDKLAVALRDQLAAAQDASQTLRHQFEAMQAKLAEAKRTLATLSARQRAANVRKKIHLQAADEELGFDDGAFAKFDRLRDRVERTEAEAEALAELEGGADKSFKAASNCSTAVNDSIDNQLDAMKRDLQ</sequence>
<dbReference type="InterPro" id="IPR007157">
    <property type="entry name" value="PspA_VIPP1"/>
</dbReference>
<dbReference type="KEGG" id="sdyn:Mal52_31790"/>
<organism evidence="3 4">
    <name type="scientific">Symmachiella dynata</name>
    <dbReference type="NCBI Taxonomy" id="2527995"/>
    <lineage>
        <taxon>Bacteria</taxon>
        <taxon>Pseudomonadati</taxon>
        <taxon>Planctomycetota</taxon>
        <taxon>Planctomycetia</taxon>
        <taxon>Planctomycetales</taxon>
        <taxon>Planctomycetaceae</taxon>
        <taxon>Symmachiella</taxon>
    </lineage>
</organism>
<evidence type="ECO:0000256" key="1">
    <source>
        <dbReference type="ARBA" id="ARBA00043985"/>
    </source>
</evidence>
<keyword evidence="2" id="KW-0175">Coiled coil</keyword>
<dbReference type="PANTHER" id="PTHR31088">
    <property type="entry name" value="MEMBRANE-ASSOCIATED PROTEIN VIPP1, CHLOROPLASTIC"/>
    <property type="match status" value="1"/>
</dbReference>
<gene>
    <name evidence="3" type="ORF">Mal52_31790</name>
</gene>
<evidence type="ECO:0000313" key="4">
    <source>
        <dbReference type="Proteomes" id="UP000319383"/>
    </source>
</evidence>
<accession>A0A517ZQK0</accession>
<dbReference type="Proteomes" id="UP000319383">
    <property type="component" value="Chromosome"/>
</dbReference>
<evidence type="ECO:0000313" key="3">
    <source>
        <dbReference type="EMBL" id="QDU44693.1"/>
    </source>
</evidence>
<dbReference type="Pfam" id="PF04012">
    <property type="entry name" value="PspA_IM30"/>
    <property type="match status" value="1"/>
</dbReference>
<evidence type="ECO:0008006" key="5">
    <source>
        <dbReference type="Google" id="ProtNLM"/>
    </source>
</evidence>
<reference evidence="3 4" key="1">
    <citation type="submission" date="2019-02" db="EMBL/GenBank/DDBJ databases">
        <title>Deep-cultivation of Planctomycetes and their phenomic and genomic characterization uncovers novel biology.</title>
        <authorList>
            <person name="Wiegand S."/>
            <person name="Jogler M."/>
            <person name="Boedeker C."/>
            <person name="Pinto D."/>
            <person name="Vollmers J."/>
            <person name="Rivas-Marin E."/>
            <person name="Kohn T."/>
            <person name="Peeters S.H."/>
            <person name="Heuer A."/>
            <person name="Rast P."/>
            <person name="Oberbeckmann S."/>
            <person name="Bunk B."/>
            <person name="Jeske O."/>
            <person name="Meyerdierks A."/>
            <person name="Storesund J.E."/>
            <person name="Kallscheuer N."/>
            <person name="Luecker S."/>
            <person name="Lage O.M."/>
            <person name="Pohl T."/>
            <person name="Merkel B.J."/>
            <person name="Hornburger P."/>
            <person name="Mueller R.-W."/>
            <person name="Bruemmer F."/>
            <person name="Labrenz M."/>
            <person name="Spormann A.M."/>
            <person name="Op den Camp H."/>
            <person name="Overmann J."/>
            <person name="Amann R."/>
            <person name="Jetten M.S.M."/>
            <person name="Mascher T."/>
            <person name="Medema M.H."/>
            <person name="Devos D.P."/>
            <person name="Kaster A.-K."/>
            <person name="Ovreas L."/>
            <person name="Rohde M."/>
            <person name="Galperin M.Y."/>
            <person name="Jogler C."/>
        </authorList>
    </citation>
    <scope>NUCLEOTIDE SEQUENCE [LARGE SCALE GENOMIC DNA]</scope>
    <source>
        <strain evidence="3 4">Mal52</strain>
    </source>
</reference>
<comment type="similarity">
    <text evidence="1">Belongs to the PspA/Vipp/IM30 family.</text>
</comment>
<dbReference type="RefSeq" id="WP_145377009.1">
    <property type="nucleotide sequence ID" value="NZ_CP036276.1"/>
</dbReference>
<keyword evidence="4" id="KW-1185">Reference proteome</keyword>
<dbReference type="EMBL" id="CP036276">
    <property type="protein sequence ID" value="QDU44693.1"/>
    <property type="molecule type" value="Genomic_DNA"/>
</dbReference>
<proteinExistence type="inferred from homology"/>
<dbReference type="AlphaFoldDB" id="A0A517ZQK0"/>
<dbReference type="PANTHER" id="PTHR31088:SF6">
    <property type="entry name" value="PHAGE SHOCK PROTEIN A"/>
    <property type="match status" value="1"/>
</dbReference>
<protein>
    <recommendedName>
        <fullName evidence="5">Phage shock protein A</fullName>
    </recommendedName>
</protein>
<name>A0A517ZQK0_9PLAN</name>
<feature type="coiled-coil region" evidence="2">
    <location>
        <begin position="94"/>
        <end position="142"/>
    </location>
</feature>
<evidence type="ECO:0000256" key="2">
    <source>
        <dbReference type="SAM" id="Coils"/>
    </source>
</evidence>